<dbReference type="SUPFAM" id="SSF52047">
    <property type="entry name" value="RNI-like"/>
    <property type="match status" value="1"/>
</dbReference>
<evidence type="ECO:0000259" key="14">
    <source>
        <dbReference type="Pfam" id="PF23598"/>
    </source>
</evidence>
<comment type="caution">
    <text evidence="15">The sequence shown here is derived from an EMBL/GenBank/DDBJ whole genome shotgun (WGS) entry which is preliminary data.</text>
</comment>
<keyword evidence="10" id="KW-0675">Receptor</keyword>
<evidence type="ECO:0000256" key="9">
    <source>
        <dbReference type="ARBA" id="ARBA00023136"/>
    </source>
</evidence>
<dbReference type="SUPFAM" id="SSF52058">
    <property type="entry name" value="L domain-like"/>
    <property type="match status" value="1"/>
</dbReference>
<feature type="domain" description="Leucine-rich repeat-containing N-terminal plant-type" evidence="13">
    <location>
        <begin position="27"/>
        <end position="74"/>
    </location>
</feature>
<dbReference type="Pfam" id="PF08263">
    <property type="entry name" value="LRRNT_2"/>
    <property type="match status" value="1"/>
</dbReference>
<evidence type="ECO:0000256" key="6">
    <source>
        <dbReference type="ARBA" id="ARBA00022729"/>
    </source>
</evidence>
<keyword evidence="16" id="KW-1185">Reference proteome</keyword>
<evidence type="ECO:0000256" key="2">
    <source>
        <dbReference type="ARBA" id="ARBA00009592"/>
    </source>
</evidence>
<dbReference type="SMART" id="SM00369">
    <property type="entry name" value="LRR_TYP"/>
    <property type="match status" value="9"/>
</dbReference>
<accession>A0A8T0CR60</accession>
<keyword evidence="9 12" id="KW-0472">Membrane</keyword>
<dbReference type="GO" id="GO:0099402">
    <property type="term" value="P:plant organ development"/>
    <property type="evidence" value="ECO:0007669"/>
    <property type="project" value="UniProtKB-ARBA"/>
</dbReference>
<feature type="transmembrane region" description="Helical" evidence="12">
    <location>
        <begin position="628"/>
        <end position="648"/>
    </location>
</feature>
<dbReference type="PANTHER" id="PTHR48063:SF35">
    <property type="entry name" value="RECEPTOR-LIKE PROTEIN 12"/>
    <property type="match status" value="1"/>
</dbReference>
<comment type="subcellular location">
    <subcellularLocation>
        <location evidence="1">Cell membrane</location>
        <topology evidence="1">Single-pass type I membrane protein</topology>
    </subcellularLocation>
</comment>
<dbReference type="InterPro" id="IPR055414">
    <property type="entry name" value="LRR_R13L4/SHOC2-like"/>
</dbReference>
<evidence type="ECO:0000256" key="1">
    <source>
        <dbReference type="ARBA" id="ARBA00004251"/>
    </source>
</evidence>
<dbReference type="InterPro" id="IPR046956">
    <property type="entry name" value="RLP23-like"/>
</dbReference>
<keyword evidence="4" id="KW-0433">Leucine-rich repeat</keyword>
<dbReference type="FunFam" id="3.80.10.10:FF:000095">
    <property type="entry name" value="LRR receptor-like serine/threonine-protein kinase GSO1"/>
    <property type="match status" value="1"/>
</dbReference>
<feature type="domain" description="Disease resistance R13L4/SHOC-2-like LRR" evidence="14">
    <location>
        <begin position="143"/>
        <end position="278"/>
    </location>
</feature>
<dbReference type="InterPro" id="IPR003591">
    <property type="entry name" value="Leu-rich_rpt_typical-subtyp"/>
</dbReference>
<gene>
    <name evidence="15" type="ORF">BT93_L1601</name>
</gene>
<dbReference type="FunFam" id="3.80.10.10:FF:000041">
    <property type="entry name" value="LRR receptor-like serine/threonine-protein kinase ERECTA"/>
    <property type="match status" value="1"/>
</dbReference>
<dbReference type="InterPro" id="IPR013210">
    <property type="entry name" value="LRR_N_plant-typ"/>
</dbReference>
<dbReference type="GO" id="GO:0009653">
    <property type="term" value="P:anatomical structure morphogenesis"/>
    <property type="evidence" value="ECO:0007669"/>
    <property type="project" value="UniProtKB-ARBA"/>
</dbReference>
<keyword evidence="11" id="KW-0325">Glycoprotein</keyword>
<dbReference type="OrthoDB" id="442066at2759"/>
<evidence type="ECO:0000256" key="7">
    <source>
        <dbReference type="ARBA" id="ARBA00022737"/>
    </source>
</evidence>
<dbReference type="GO" id="GO:0005886">
    <property type="term" value="C:plasma membrane"/>
    <property type="evidence" value="ECO:0007669"/>
    <property type="project" value="UniProtKB-SubCell"/>
</dbReference>
<keyword evidence="7" id="KW-0677">Repeat</keyword>
<name>A0A8T0CR60_CORYI</name>
<evidence type="ECO:0000256" key="4">
    <source>
        <dbReference type="ARBA" id="ARBA00022614"/>
    </source>
</evidence>
<reference evidence="15" key="1">
    <citation type="submission" date="2020-05" db="EMBL/GenBank/DDBJ databases">
        <title>WGS assembly of Corymbia citriodora subspecies variegata.</title>
        <authorList>
            <person name="Barry K."/>
            <person name="Hundley H."/>
            <person name="Shu S."/>
            <person name="Jenkins J."/>
            <person name="Grimwood J."/>
            <person name="Baten A."/>
        </authorList>
    </citation>
    <scope>NUCLEOTIDE SEQUENCE</scope>
    <source>
        <strain evidence="15">CV2-018</strain>
    </source>
</reference>
<evidence type="ECO:0000256" key="3">
    <source>
        <dbReference type="ARBA" id="ARBA00022475"/>
    </source>
</evidence>
<dbReference type="FunFam" id="3.80.10.10:FF:000111">
    <property type="entry name" value="LRR receptor-like serine/threonine-protein kinase ERECTA"/>
    <property type="match status" value="1"/>
</dbReference>
<dbReference type="Proteomes" id="UP000806378">
    <property type="component" value="Unassembled WGS sequence"/>
</dbReference>
<evidence type="ECO:0008006" key="17">
    <source>
        <dbReference type="Google" id="ProtNLM"/>
    </source>
</evidence>
<dbReference type="InterPro" id="IPR001611">
    <property type="entry name" value="Leu-rich_rpt"/>
</dbReference>
<dbReference type="Gramene" id="rna-gnl|WGS:JABURB|Cocit.L1601.1">
    <property type="protein sequence ID" value="cds-KAF7848746.1"/>
    <property type="gene ID" value="gene-BT93_L1601"/>
</dbReference>
<evidence type="ECO:0000256" key="11">
    <source>
        <dbReference type="ARBA" id="ARBA00023180"/>
    </source>
</evidence>
<dbReference type="PANTHER" id="PTHR48063">
    <property type="entry name" value="LRR RECEPTOR-LIKE KINASE"/>
    <property type="match status" value="1"/>
</dbReference>
<dbReference type="Pfam" id="PF13855">
    <property type="entry name" value="LRR_8"/>
    <property type="match status" value="1"/>
</dbReference>
<keyword evidence="8 12" id="KW-1133">Transmembrane helix</keyword>
<evidence type="ECO:0000256" key="12">
    <source>
        <dbReference type="SAM" id="Phobius"/>
    </source>
</evidence>
<evidence type="ECO:0000256" key="10">
    <source>
        <dbReference type="ARBA" id="ARBA00023170"/>
    </source>
</evidence>
<dbReference type="FunFam" id="3.80.10.10:FF:000400">
    <property type="entry name" value="Nuclear pore complex protein NUP107"/>
    <property type="match status" value="1"/>
</dbReference>
<organism evidence="15 16">
    <name type="scientific">Corymbia citriodora subsp. variegata</name>
    <dbReference type="NCBI Taxonomy" id="360336"/>
    <lineage>
        <taxon>Eukaryota</taxon>
        <taxon>Viridiplantae</taxon>
        <taxon>Streptophyta</taxon>
        <taxon>Embryophyta</taxon>
        <taxon>Tracheophyta</taxon>
        <taxon>Spermatophyta</taxon>
        <taxon>Magnoliopsida</taxon>
        <taxon>eudicotyledons</taxon>
        <taxon>Gunneridae</taxon>
        <taxon>Pentapetalae</taxon>
        <taxon>rosids</taxon>
        <taxon>malvids</taxon>
        <taxon>Myrtales</taxon>
        <taxon>Myrtaceae</taxon>
        <taxon>Myrtoideae</taxon>
        <taxon>Eucalypteae</taxon>
        <taxon>Corymbia</taxon>
    </lineage>
</organism>
<comment type="similarity">
    <text evidence="2">Belongs to the RLP family.</text>
</comment>
<dbReference type="Pfam" id="PF23598">
    <property type="entry name" value="LRR_14"/>
    <property type="match status" value="1"/>
</dbReference>
<dbReference type="Pfam" id="PF00560">
    <property type="entry name" value="LRR_1"/>
    <property type="match status" value="5"/>
</dbReference>
<protein>
    <recommendedName>
        <fullName evidence="17">Leucine-rich repeat-containing N-terminal plant-type domain-containing protein</fullName>
    </recommendedName>
</protein>
<keyword evidence="6" id="KW-0732">Signal</keyword>
<keyword evidence="5 12" id="KW-0812">Transmembrane</keyword>
<proteinExistence type="inferred from homology"/>
<evidence type="ECO:0000313" key="15">
    <source>
        <dbReference type="EMBL" id="KAF7848746.1"/>
    </source>
</evidence>
<evidence type="ECO:0000313" key="16">
    <source>
        <dbReference type="Proteomes" id="UP000806378"/>
    </source>
</evidence>
<evidence type="ECO:0000256" key="8">
    <source>
        <dbReference type="ARBA" id="ARBA00022989"/>
    </source>
</evidence>
<sequence length="683" mass="74939">MATDRVRKVTYEDYKSDKFPKSLVFTEARTLLKWKSTLGNHSLSSLSSWTSSPRNATGSNSTMSPCAWYGISCNPAGSVIRINLTSAGVEGMLDEFPFSSLSHLMYVDLSVNNLSGHIPLEISLLSNLTYLDLSINRFLGKILPEIGYLMKLEVLHLFSDGLIGSIPQEIGQLHLLVVLYSNQLNGPIPPSLVNLSKLATLYVYNNSLSGSIPPEIGNMTNLEVLHMNSNNLTGPIPSTLGNLTKLRELYLFSNKLTGCILLELGNLNLLSTLGLYNNSLTSSIPPTLGNLTNLLYLFLRENQLSGSIPASFGDLLNLTMLDLGGNQLSGTIPQTFSSSLKTVVLGQNQFKGTLPQSLVNCKNLEVLDFSNNKIEDKFPAWLGKLPNLKVLSLKSNHFKGLLDFPKVDHLFPKLHILDLSNNNFSGPLPANLIGKLQGMMNGQNVQGPQDKPLYGGQTLYGVNVTMVMKGREVQLVRILTIFTAIDLSLNSFQGNIPNVIGNLHSLVGLNLSHNNLESSIRSTLGNLTLLDWLDLSSNKLSGRVPRELGDLSFLGCFNLSENQLTGRIPQDKHLSTFTSDSFRGNLGLCGTPLQNTCPGDAQPTLSPPRSFFLEESTREPHSGFDRKAVGLGYASGIVIGISIAYILYEIRRPKWLVAKVRSMERRAKLMKKPKRKAIRFHGG</sequence>
<evidence type="ECO:0000256" key="5">
    <source>
        <dbReference type="ARBA" id="ARBA00022692"/>
    </source>
</evidence>
<evidence type="ECO:0000259" key="13">
    <source>
        <dbReference type="Pfam" id="PF08263"/>
    </source>
</evidence>
<dbReference type="EMBL" id="MU089994">
    <property type="protein sequence ID" value="KAF7848746.1"/>
    <property type="molecule type" value="Genomic_DNA"/>
</dbReference>
<dbReference type="Gene3D" id="3.80.10.10">
    <property type="entry name" value="Ribonuclease Inhibitor"/>
    <property type="match status" value="3"/>
</dbReference>
<dbReference type="AlphaFoldDB" id="A0A8T0CR60"/>
<dbReference type="InterPro" id="IPR032675">
    <property type="entry name" value="LRR_dom_sf"/>
</dbReference>
<keyword evidence="3" id="KW-1003">Cell membrane</keyword>